<dbReference type="SUPFAM" id="SSF47323">
    <property type="entry name" value="Anticodon-binding domain of a subclass of class I aminoacyl-tRNA synthetases"/>
    <property type="match status" value="1"/>
</dbReference>
<evidence type="ECO:0000256" key="13">
    <source>
        <dbReference type="ARBA" id="ARBA00047364"/>
    </source>
</evidence>
<feature type="domain" description="TRNA-binding" evidence="16">
    <location>
        <begin position="576"/>
        <end position="678"/>
    </location>
</feature>
<evidence type="ECO:0000256" key="1">
    <source>
        <dbReference type="ARBA" id="ARBA00003314"/>
    </source>
</evidence>
<keyword evidence="5 14" id="KW-0963">Cytoplasm</keyword>
<keyword evidence="9 14" id="KW-0067">ATP-binding</keyword>
<dbReference type="Proteomes" id="UP000615234">
    <property type="component" value="Unassembled WGS sequence"/>
</dbReference>
<dbReference type="AlphaFoldDB" id="A0A8I0AHQ8"/>
<comment type="function">
    <text evidence="1 14">Is required not only for elongation of protein synthesis but also for the initiation of all mRNA translation through initiator tRNA(fMet) aminoacylation.</text>
</comment>
<dbReference type="EMBL" id="JACOOX010000001">
    <property type="protein sequence ID" value="MBC5661712.1"/>
    <property type="molecule type" value="Genomic_DNA"/>
</dbReference>
<evidence type="ECO:0000256" key="11">
    <source>
        <dbReference type="ARBA" id="ARBA00022917"/>
    </source>
</evidence>
<comment type="caution">
    <text evidence="17">The sequence shown here is derived from an EMBL/GenBank/DDBJ whole genome shotgun (WGS) entry which is preliminary data.</text>
</comment>
<comment type="cofactor">
    <cofactor evidence="14">
        <name>Zn(2+)</name>
        <dbReference type="ChEBI" id="CHEBI:29105"/>
    </cofactor>
    <text evidence="14">Binds 1 zinc ion per subunit.</text>
</comment>
<dbReference type="PANTHER" id="PTHR43326:SF1">
    <property type="entry name" value="METHIONINE--TRNA LIGASE, MITOCHONDRIAL"/>
    <property type="match status" value="1"/>
</dbReference>
<dbReference type="FunFam" id="1.10.730.10:FF:000026">
    <property type="entry name" value="Methionine--tRNA ligase"/>
    <property type="match status" value="1"/>
</dbReference>
<feature type="coiled-coil region" evidence="15">
    <location>
        <begin position="527"/>
        <end position="563"/>
    </location>
</feature>
<proteinExistence type="inferred from homology"/>
<evidence type="ECO:0000256" key="12">
    <source>
        <dbReference type="ARBA" id="ARBA00023146"/>
    </source>
</evidence>
<keyword evidence="11 14" id="KW-0648">Protein biosynthesis</keyword>
<evidence type="ECO:0000259" key="16">
    <source>
        <dbReference type="PROSITE" id="PS50886"/>
    </source>
</evidence>
<dbReference type="PANTHER" id="PTHR43326">
    <property type="entry name" value="METHIONYL-TRNA SYNTHETASE"/>
    <property type="match status" value="1"/>
</dbReference>
<dbReference type="InterPro" id="IPR004495">
    <property type="entry name" value="Met-tRNA-synth_bsu_C"/>
</dbReference>
<dbReference type="PRINTS" id="PR01041">
    <property type="entry name" value="TRNASYNTHMET"/>
</dbReference>
<evidence type="ECO:0000256" key="15">
    <source>
        <dbReference type="SAM" id="Coils"/>
    </source>
</evidence>
<feature type="short sequence motif" description="'HIGH' region" evidence="14">
    <location>
        <begin position="13"/>
        <end position="23"/>
    </location>
</feature>
<keyword evidence="8 14" id="KW-0547">Nucleotide-binding</keyword>
<dbReference type="NCBIfam" id="NF008900">
    <property type="entry name" value="PRK12267.1"/>
    <property type="match status" value="1"/>
</dbReference>
<feature type="short sequence motif" description="'KMSKS' region" evidence="14">
    <location>
        <begin position="300"/>
        <end position="304"/>
    </location>
</feature>
<dbReference type="NCBIfam" id="TIGR00398">
    <property type="entry name" value="metG"/>
    <property type="match status" value="1"/>
</dbReference>
<dbReference type="Pfam" id="PF01588">
    <property type="entry name" value="tRNA_bind"/>
    <property type="match status" value="1"/>
</dbReference>
<evidence type="ECO:0000256" key="6">
    <source>
        <dbReference type="ARBA" id="ARBA00022555"/>
    </source>
</evidence>
<keyword evidence="10 14" id="KW-0694">RNA-binding</keyword>
<dbReference type="PROSITE" id="PS50886">
    <property type="entry name" value="TRBD"/>
    <property type="match status" value="1"/>
</dbReference>
<evidence type="ECO:0000256" key="3">
    <source>
        <dbReference type="ARBA" id="ARBA00006590"/>
    </source>
</evidence>
<dbReference type="GO" id="GO:0004825">
    <property type="term" value="F:methionine-tRNA ligase activity"/>
    <property type="evidence" value="ECO:0007669"/>
    <property type="project" value="UniProtKB-UniRule"/>
</dbReference>
<comment type="subunit">
    <text evidence="4 14">Homodimer.</text>
</comment>
<feature type="binding site" evidence="14">
    <location>
        <position position="131"/>
    </location>
    <ligand>
        <name>Zn(2+)</name>
        <dbReference type="ChEBI" id="CHEBI:29105"/>
    </ligand>
</feature>
<evidence type="ECO:0000256" key="4">
    <source>
        <dbReference type="ARBA" id="ARBA00011738"/>
    </source>
</evidence>
<dbReference type="Gene3D" id="2.170.220.10">
    <property type="match status" value="1"/>
</dbReference>
<name>A0A8I0AHQ8_9FIRM</name>
<dbReference type="FunFam" id="2.170.220.10:FF:000002">
    <property type="entry name" value="Methionine--tRNA ligase"/>
    <property type="match status" value="1"/>
</dbReference>
<dbReference type="RefSeq" id="WP_117808559.1">
    <property type="nucleotide sequence ID" value="NZ_JACOOX010000001.1"/>
</dbReference>
<comment type="catalytic activity">
    <reaction evidence="13 14">
        <text>tRNA(Met) + L-methionine + ATP = L-methionyl-tRNA(Met) + AMP + diphosphate</text>
        <dbReference type="Rhea" id="RHEA:13481"/>
        <dbReference type="Rhea" id="RHEA-COMP:9667"/>
        <dbReference type="Rhea" id="RHEA-COMP:9698"/>
        <dbReference type="ChEBI" id="CHEBI:30616"/>
        <dbReference type="ChEBI" id="CHEBI:33019"/>
        <dbReference type="ChEBI" id="CHEBI:57844"/>
        <dbReference type="ChEBI" id="CHEBI:78442"/>
        <dbReference type="ChEBI" id="CHEBI:78530"/>
        <dbReference type="ChEBI" id="CHEBI:456215"/>
        <dbReference type="EC" id="6.1.1.10"/>
    </reaction>
</comment>
<dbReference type="NCBIfam" id="TIGR00399">
    <property type="entry name" value="metG_C_term"/>
    <property type="match status" value="1"/>
</dbReference>
<dbReference type="InterPro" id="IPR015413">
    <property type="entry name" value="Methionyl/Leucyl_tRNA_Synth"/>
</dbReference>
<dbReference type="SUPFAM" id="SSF50249">
    <property type="entry name" value="Nucleic acid-binding proteins"/>
    <property type="match status" value="1"/>
</dbReference>
<feature type="binding site" evidence="14">
    <location>
        <position position="128"/>
    </location>
    <ligand>
        <name>Zn(2+)</name>
        <dbReference type="ChEBI" id="CHEBI:29105"/>
    </ligand>
</feature>
<comment type="similarity">
    <text evidence="3 14">Belongs to the class-I aminoacyl-tRNA synthetase family. MetG type 2A subfamily.</text>
</comment>
<dbReference type="FunFam" id="2.40.50.140:FF:000042">
    <property type="entry name" value="Methionine--tRNA ligase"/>
    <property type="match status" value="1"/>
</dbReference>
<evidence type="ECO:0000256" key="7">
    <source>
        <dbReference type="ARBA" id="ARBA00022598"/>
    </source>
</evidence>
<evidence type="ECO:0000256" key="8">
    <source>
        <dbReference type="ARBA" id="ARBA00022741"/>
    </source>
</evidence>
<keyword evidence="14" id="KW-0479">Metal-binding</keyword>
<dbReference type="GO" id="GO:0000049">
    <property type="term" value="F:tRNA binding"/>
    <property type="evidence" value="ECO:0007669"/>
    <property type="project" value="UniProtKB-UniRule"/>
</dbReference>
<evidence type="ECO:0000256" key="9">
    <source>
        <dbReference type="ARBA" id="ARBA00022840"/>
    </source>
</evidence>
<evidence type="ECO:0000256" key="14">
    <source>
        <dbReference type="HAMAP-Rule" id="MF_01228"/>
    </source>
</evidence>
<dbReference type="InterPro" id="IPR002547">
    <property type="entry name" value="tRNA-bd_dom"/>
</dbReference>
<accession>A0A8I0AHQ8</accession>
<dbReference type="Gene3D" id="2.40.50.140">
    <property type="entry name" value="Nucleic acid-binding proteins"/>
    <property type="match status" value="1"/>
</dbReference>
<dbReference type="Pfam" id="PF19303">
    <property type="entry name" value="Anticodon_3"/>
    <property type="match status" value="1"/>
</dbReference>
<comment type="subcellular location">
    <subcellularLocation>
        <location evidence="2 14">Cytoplasm</location>
    </subcellularLocation>
</comment>
<dbReference type="Gene3D" id="3.40.50.620">
    <property type="entry name" value="HUPs"/>
    <property type="match status" value="1"/>
</dbReference>
<evidence type="ECO:0000256" key="2">
    <source>
        <dbReference type="ARBA" id="ARBA00004496"/>
    </source>
</evidence>
<evidence type="ECO:0000256" key="10">
    <source>
        <dbReference type="ARBA" id="ARBA00022884"/>
    </source>
</evidence>
<dbReference type="InterPro" id="IPR023457">
    <property type="entry name" value="Met-tRNA_synth_2"/>
</dbReference>
<evidence type="ECO:0000313" key="17">
    <source>
        <dbReference type="EMBL" id="MBC5661712.1"/>
    </source>
</evidence>
<dbReference type="InterPro" id="IPR041872">
    <property type="entry name" value="Anticodon_Met"/>
</dbReference>
<comment type="caution">
    <text evidence="14">Lacks conserved residue(s) required for the propagation of feature annotation.</text>
</comment>
<dbReference type="CDD" id="cd00814">
    <property type="entry name" value="MetRS_core"/>
    <property type="match status" value="1"/>
</dbReference>
<dbReference type="HAMAP" id="MF_01228">
    <property type="entry name" value="Met_tRNA_synth_type2"/>
    <property type="match status" value="1"/>
</dbReference>
<gene>
    <name evidence="14 17" type="primary">metG</name>
    <name evidence="17" type="ORF">H8S09_02190</name>
</gene>
<dbReference type="SUPFAM" id="SSF52374">
    <property type="entry name" value="Nucleotidylyl transferase"/>
    <property type="match status" value="1"/>
</dbReference>
<sequence>MAKKPYYITTAIAYASGKPHIGNTYEIVLADSIARYKRFAGYDVRFQTGTDEHGQKIENKAFENMQTPKEFVDEISGEIKNIWDLMNTSYDKFIRTTDADHERQVQKIFKKLYDQGDIYKGEYVGKYCTPCESFFTDSQLVDGKCPDCGRPVQEAKEEAYFFKLSKYQDRLMKHIEQNPDFIQPESRKNEMINNFIKPGLQDLCVSRTSFKWGIPVDFDDKHVIYVWIDALSNYITGLGYDVDGNNDELYKKYWPADLHLIGKDILRFHTIYWPIMLMALGVPLPKQIFGHPWLIQNDGKMSKSKGNVMYADDMVRLFGVDAVRFFVLHEMPFENDGIISWELVVERINSELANTLGNLVNRTISMSNKYFGGVVTNTGVIEEVDEDLKNVVLNCRIKVAECMDKLKVADAISEIFTLFKRCNKYIDETMPWALAKDETKQDRLNTVLYNLVESIVIGASLLEPYMPDTSVKILNQLNAAKRKVTELGRFGLYPSGNKVTETPEILFARLDVKEVMAEVAKFAPPVEETIYEKAKKQKEEKENSEEKKKMKQAEAKVAALNNDPSVLNKQQITIEEFEKMQLMIGEIIACEEVQNSRKLLCSQVKFGENNVKQIVSGIKGSYSPEEMVGKRVVAIVNLKPCKLAGVVSEGMLLCAEDAEGNLSLLTTEKNLPGGSFIS</sequence>
<keyword evidence="15" id="KW-0175">Coiled coil</keyword>
<dbReference type="Gene3D" id="1.10.730.10">
    <property type="entry name" value="Isoleucyl-tRNA Synthetase, Domain 1"/>
    <property type="match status" value="1"/>
</dbReference>
<dbReference type="GO" id="GO:0006431">
    <property type="term" value="P:methionyl-tRNA aminoacylation"/>
    <property type="evidence" value="ECO:0007669"/>
    <property type="project" value="UniProtKB-UniRule"/>
</dbReference>
<keyword evidence="18" id="KW-1185">Reference proteome</keyword>
<dbReference type="CDD" id="cd02800">
    <property type="entry name" value="tRNA_bind_EcMetRS_like"/>
    <property type="match status" value="1"/>
</dbReference>
<keyword evidence="6 14" id="KW-0820">tRNA-binding</keyword>
<feature type="binding site" evidence="14">
    <location>
        <position position="145"/>
    </location>
    <ligand>
        <name>Zn(2+)</name>
        <dbReference type="ChEBI" id="CHEBI:29105"/>
    </ligand>
</feature>
<evidence type="ECO:0000313" key="18">
    <source>
        <dbReference type="Proteomes" id="UP000615234"/>
    </source>
</evidence>
<dbReference type="InterPro" id="IPR012340">
    <property type="entry name" value="NA-bd_OB-fold"/>
</dbReference>
<dbReference type="GO" id="GO:0005524">
    <property type="term" value="F:ATP binding"/>
    <property type="evidence" value="ECO:0007669"/>
    <property type="project" value="UniProtKB-UniRule"/>
</dbReference>
<feature type="binding site" evidence="14">
    <location>
        <position position="148"/>
    </location>
    <ligand>
        <name>Zn(2+)</name>
        <dbReference type="ChEBI" id="CHEBI:29105"/>
    </ligand>
</feature>
<dbReference type="EC" id="6.1.1.10" evidence="14"/>
<keyword evidence="12 14" id="KW-0030">Aminoacyl-tRNA synthetase</keyword>
<protein>
    <recommendedName>
        <fullName evidence="14">Methionine--tRNA ligase</fullName>
        <ecNumber evidence="14">6.1.1.10</ecNumber>
    </recommendedName>
    <alternativeName>
        <fullName evidence="14">Methionyl-tRNA synthetase</fullName>
        <shortName evidence="14">MetRS</shortName>
    </alternativeName>
</protein>
<evidence type="ECO:0000256" key="5">
    <source>
        <dbReference type="ARBA" id="ARBA00022490"/>
    </source>
</evidence>
<reference evidence="17 18" key="1">
    <citation type="submission" date="2020-08" db="EMBL/GenBank/DDBJ databases">
        <title>Genome public.</title>
        <authorList>
            <person name="Liu C."/>
            <person name="Sun Q."/>
        </authorList>
    </citation>
    <scope>NUCLEOTIDE SEQUENCE [LARGE SCALE GENOMIC DNA]</scope>
    <source>
        <strain evidence="17 18">NSJ-10</strain>
    </source>
</reference>
<keyword evidence="7 14" id="KW-0436">Ligase</keyword>
<dbReference type="CDD" id="cd07957">
    <property type="entry name" value="Anticodon_Ia_Met"/>
    <property type="match status" value="1"/>
</dbReference>
<dbReference type="InterPro" id="IPR014758">
    <property type="entry name" value="Met-tRNA_synth"/>
</dbReference>
<organism evidence="17 18">
    <name type="scientific">Coprococcus hominis</name>
    <name type="common">ex Liu et al. 2022</name>
    <dbReference type="NCBI Taxonomy" id="2763039"/>
    <lineage>
        <taxon>Bacteria</taxon>
        <taxon>Bacillati</taxon>
        <taxon>Bacillota</taxon>
        <taxon>Clostridia</taxon>
        <taxon>Lachnospirales</taxon>
        <taxon>Lachnospiraceae</taxon>
        <taxon>Coprococcus</taxon>
    </lineage>
</organism>
<dbReference type="InterPro" id="IPR033911">
    <property type="entry name" value="MetRS_core"/>
</dbReference>
<dbReference type="GO" id="GO:0005737">
    <property type="term" value="C:cytoplasm"/>
    <property type="evidence" value="ECO:0007669"/>
    <property type="project" value="UniProtKB-SubCell"/>
</dbReference>
<dbReference type="InterPro" id="IPR014729">
    <property type="entry name" value="Rossmann-like_a/b/a_fold"/>
</dbReference>
<dbReference type="InterPro" id="IPR009080">
    <property type="entry name" value="tRNAsynth_Ia_anticodon-bd"/>
</dbReference>
<dbReference type="Pfam" id="PF09334">
    <property type="entry name" value="tRNA-synt_1g"/>
    <property type="match status" value="2"/>
</dbReference>
<keyword evidence="14" id="KW-0862">Zinc</keyword>
<dbReference type="GO" id="GO:0046872">
    <property type="term" value="F:metal ion binding"/>
    <property type="evidence" value="ECO:0007669"/>
    <property type="project" value="UniProtKB-KW"/>
</dbReference>